<evidence type="ECO:0000313" key="1">
    <source>
        <dbReference type="EMBL" id="KAJ9595346.1"/>
    </source>
</evidence>
<dbReference type="AlphaFoldDB" id="A0AAD8EM98"/>
<keyword evidence="2" id="KW-1185">Reference proteome</keyword>
<evidence type="ECO:0000313" key="2">
    <source>
        <dbReference type="Proteomes" id="UP001233999"/>
    </source>
</evidence>
<feature type="non-terminal residue" evidence="1">
    <location>
        <position position="153"/>
    </location>
</feature>
<gene>
    <name evidence="1" type="ORF">L9F63_027266</name>
</gene>
<name>A0AAD8EM98_DIPPU</name>
<comment type="caution">
    <text evidence="1">The sequence shown here is derived from an EMBL/GenBank/DDBJ whole genome shotgun (WGS) entry which is preliminary data.</text>
</comment>
<sequence length="153" mass="18316">SFLKCQGDIKNIVEIELLDKLQFHFKSFLKFQGDISILSHVDEKISDLPFKRDIKIFRNSFLKMSKGDIKYCRPIPIININKLEFDKTHSIKKSLNYSKSFYHYVFLKMSRRHLKLLNGHIKILSNHERIHSKSRLKMSRRTLKYCRTTKVKN</sequence>
<reference evidence="1" key="1">
    <citation type="journal article" date="2023" name="IScience">
        <title>Live-bearing cockroach genome reveals convergent evolutionary mechanisms linked to viviparity in insects and beyond.</title>
        <authorList>
            <person name="Fouks B."/>
            <person name="Harrison M.C."/>
            <person name="Mikhailova A.A."/>
            <person name="Marchal E."/>
            <person name="English S."/>
            <person name="Carruthers M."/>
            <person name="Jennings E.C."/>
            <person name="Chiamaka E.L."/>
            <person name="Frigard R.A."/>
            <person name="Pippel M."/>
            <person name="Attardo G.M."/>
            <person name="Benoit J.B."/>
            <person name="Bornberg-Bauer E."/>
            <person name="Tobe S.S."/>
        </authorList>
    </citation>
    <scope>NUCLEOTIDE SEQUENCE</scope>
    <source>
        <strain evidence="1">Stay&amp;Tobe</strain>
    </source>
</reference>
<feature type="non-terminal residue" evidence="1">
    <location>
        <position position="1"/>
    </location>
</feature>
<proteinExistence type="predicted"/>
<dbReference type="EMBL" id="JASPKZ010002411">
    <property type="protein sequence ID" value="KAJ9595346.1"/>
    <property type="molecule type" value="Genomic_DNA"/>
</dbReference>
<dbReference type="Proteomes" id="UP001233999">
    <property type="component" value="Unassembled WGS sequence"/>
</dbReference>
<protein>
    <submittedName>
        <fullName evidence="1">Uncharacterized protein</fullName>
    </submittedName>
</protein>
<accession>A0AAD8EM98</accession>
<organism evidence="1 2">
    <name type="scientific">Diploptera punctata</name>
    <name type="common">Pacific beetle cockroach</name>
    <dbReference type="NCBI Taxonomy" id="6984"/>
    <lineage>
        <taxon>Eukaryota</taxon>
        <taxon>Metazoa</taxon>
        <taxon>Ecdysozoa</taxon>
        <taxon>Arthropoda</taxon>
        <taxon>Hexapoda</taxon>
        <taxon>Insecta</taxon>
        <taxon>Pterygota</taxon>
        <taxon>Neoptera</taxon>
        <taxon>Polyneoptera</taxon>
        <taxon>Dictyoptera</taxon>
        <taxon>Blattodea</taxon>
        <taxon>Blaberoidea</taxon>
        <taxon>Blaberidae</taxon>
        <taxon>Diplopterinae</taxon>
        <taxon>Diploptera</taxon>
    </lineage>
</organism>
<reference evidence="1" key="2">
    <citation type="submission" date="2023-05" db="EMBL/GenBank/DDBJ databases">
        <authorList>
            <person name="Fouks B."/>
        </authorList>
    </citation>
    <scope>NUCLEOTIDE SEQUENCE</scope>
    <source>
        <strain evidence="1">Stay&amp;Tobe</strain>
        <tissue evidence="1">Testes</tissue>
    </source>
</reference>